<evidence type="ECO:0000313" key="2">
    <source>
        <dbReference type="EMBL" id="KAG5182411.1"/>
    </source>
</evidence>
<dbReference type="EMBL" id="JAFCMP010000246">
    <property type="protein sequence ID" value="KAG5182411.1"/>
    <property type="molecule type" value="Genomic_DNA"/>
</dbReference>
<reference evidence="2" key="1">
    <citation type="submission" date="2021-02" db="EMBL/GenBank/DDBJ databases">
        <title>First Annotated Genome of the Yellow-green Alga Tribonema minus.</title>
        <authorList>
            <person name="Mahan K.M."/>
        </authorList>
    </citation>
    <scope>NUCLEOTIDE SEQUENCE</scope>
    <source>
        <strain evidence="2">UTEX B ZZ1240</strain>
    </source>
</reference>
<comment type="caution">
    <text evidence="2">The sequence shown here is derived from an EMBL/GenBank/DDBJ whole genome shotgun (WGS) entry which is preliminary data.</text>
</comment>
<organism evidence="2 3">
    <name type="scientific">Tribonema minus</name>
    <dbReference type="NCBI Taxonomy" id="303371"/>
    <lineage>
        <taxon>Eukaryota</taxon>
        <taxon>Sar</taxon>
        <taxon>Stramenopiles</taxon>
        <taxon>Ochrophyta</taxon>
        <taxon>PX clade</taxon>
        <taxon>Xanthophyceae</taxon>
        <taxon>Tribonematales</taxon>
        <taxon>Tribonemataceae</taxon>
        <taxon>Tribonema</taxon>
    </lineage>
</organism>
<evidence type="ECO:0000313" key="3">
    <source>
        <dbReference type="Proteomes" id="UP000664859"/>
    </source>
</evidence>
<proteinExistence type="predicted"/>
<sequence length="474" mass="47436">MLSREGPIVQVRNPPFAAAALAKREGGALTHPHSHTASPSQLKRPLPPPTSGSSQASGGDGSVVAEAAIPDTVDQSQVSCLLVFAEMRAWRSVAAAAEALPASGALSPSDAADVRMCRATALLRMRHVDDAQAELQRVQRASAAAATPAPFAAELLALQIGLFKGTLSSDDAIASLGTLKRALDARIAAAAASPATESGYTAAAAAAAAAAALTAQEAVRWRRRVRTTLASAFQVMGRWRAALAELQANDDDLRGVLASGGSSSSSGGGGSAALLAARGEVNSRIGRVFLQIGDVHSATTFYNRAERMWAAAGSSGAGAADAALHRAQALINAGLLAFARSDFRGAAERHERAAAEARTARTLAAGGGGGGGGGSGAACAGVEGEGAGALLAAAASNAALAHLYACDVARALAAAEGAAREDPAAALRDTTAFNLCTLYDLGGGPAGSATRKAALAALAQRFSLDDVDVGSFRM</sequence>
<accession>A0A836CFY7</accession>
<feature type="region of interest" description="Disordered" evidence="1">
    <location>
        <begin position="20"/>
        <end position="61"/>
    </location>
</feature>
<name>A0A836CFY7_9STRA</name>
<dbReference type="PANTHER" id="PTHR21581">
    <property type="entry name" value="D-ALANYL-D-ALANINE CARBOXYPEPTIDASE"/>
    <property type="match status" value="1"/>
</dbReference>
<gene>
    <name evidence="2" type="ORF">JKP88DRAFT_348859</name>
</gene>
<keyword evidence="3" id="KW-1185">Reference proteome</keyword>
<evidence type="ECO:0000256" key="1">
    <source>
        <dbReference type="SAM" id="MobiDB-lite"/>
    </source>
</evidence>
<protein>
    <submittedName>
        <fullName evidence="2">Uncharacterized protein</fullName>
    </submittedName>
</protein>
<dbReference type="AlphaFoldDB" id="A0A836CFY7"/>
<dbReference type="PANTHER" id="PTHR21581:SF6">
    <property type="entry name" value="TRAFFICKING PROTEIN PARTICLE COMPLEX SUBUNIT 12"/>
    <property type="match status" value="1"/>
</dbReference>
<dbReference type="Proteomes" id="UP000664859">
    <property type="component" value="Unassembled WGS sequence"/>
</dbReference>